<dbReference type="Proteomes" id="UP000319514">
    <property type="component" value="Unassembled WGS sequence"/>
</dbReference>
<accession>A0A542ZIW9</accession>
<evidence type="ECO:0000313" key="2">
    <source>
        <dbReference type="Proteomes" id="UP000319514"/>
    </source>
</evidence>
<proteinExistence type="predicted"/>
<evidence type="ECO:0000313" key="1">
    <source>
        <dbReference type="EMBL" id="TQL60110.1"/>
    </source>
</evidence>
<dbReference type="RefSeq" id="WP_221632470.1">
    <property type="nucleotide sequence ID" value="NZ_BAAAKX010000005.1"/>
</dbReference>
<dbReference type="AlphaFoldDB" id="A0A542ZIW9"/>
<reference evidence="1 2" key="1">
    <citation type="submission" date="2019-06" db="EMBL/GenBank/DDBJ databases">
        <title>Sequencing the genomes of 1000 actinobacteria strains.</title>
        <authorList>
            <person name="Klenk H.-P."/>
        </authorList>
    </citation>
    <scope>NUCLEOTIDE SEQUENCE [LARGE SCALE GENOMIC DNA]</scope>
    <source>
        <strain evidence="1 2">DSM 18082</strain>
    </source>
</reference>
<dbReference type="InterPro" id="IPR056238">
    <property type="entry name" value="YunG-like"/>
</dbReference>
<dbReference type="EMBL" id="VFOQ01000001">
    <property type="protein sequence ID" value="TQL60110.1"/>
    <property type="molecule type" value="Genomic_DNA"/>
</dbReference>
<dbReference type="Pfam" id="PF24585">
    <property type="entry name" value="YunG"/>
    <property type="match status" value="1"/>
</dbReference>
<gene>
    <name evidence="1" type="ORF">FB474_1492</name>
</gene>
<keyword evidence="2" id="KW-1185">Reference proteome</keyword>
<protein>
    <submittedName>
        <fullName evidence="1">Uncharacterized protein</fullName>
    </submittedName>
</protein>
<comment type="caution">
    <text evidence="1">The sequence shown here is derived from an EMBL/GenBank/DDBJ whole genome shotgun (WGS) entry which is preliminary data.</text>
</comment>
<organism evidence="1 2">
    <name type="scientific">Oryzihumus leptocrescens</name>
    <dbReference type="NCBI Taxonomy" id="297536"/>
    <lineage>
        <taxon>Bacteria</taxon>
        <taxon>Bacillati</taxon>
        <taxon>Actinomycetota</taxon>
        <taxon>Actinomycetes</taxon>
        <taxon>Micrococcales</taxon>
        <taxon>Intrasporangiaceae</taxon>
        <taxon>Oryzihumus</taxon>
    </lineage>
</organism>
<name>A0A542ZIW9_9MICO</name>
<sequence>MRTLFRARYVGGRWNGSVVAITADELRPYFRSAWGADTCYPDSREEWTPLNPARDQCGMTALVVQDVLGGDLIIGEVHVGGVHVGHHYWNQLPEGSEVDLTADQFRPDEEVVAGRVVARPPDAPRRHREQYALLRGRVFAALAADARA</sequence>